<reference evidence="14" key="1">
    <citation type="submission" date="2025-08" db="UniProtKB">
        <authorList>
            <consortium name="Ensembl"/>
        </authorList>
    </citation>
    <scope>IDENTIFICATION</scope>
</reference>
<dbReference type="InterPro" id="IPR051663">
    <property type="entry name" value="CLec_Tetranectin-domain"/>
</dbReference>
<evidence type="ECO:0000256" key="5">
    <source>
        <dbReference type="ARBA" id="ARBA00022837"/>
    </source>
</evidence>
<keyword evidence="6" id="KW-0465">Mannose-binding</keyword>
<keyword evidence="2" id="KW-0964">Secreted</keyword>
<accession>A0A8D0GQ53</accession>
<dbReference type="InterPro" id="IPR001304">
    <property type="entry name" value="C-type_lectin-like"/>
</dbReference>
<protein>
    <submittedName>
        <fullName evidence="14">Collectin subfamily member 10</fullName>
    </submittedName>
</protein>
<comment type="subcellular location">
    <subcellularLocation>
        <location evidence="1">Secreted</location>
    </subcellularLocation>
</comment>
<dbReference type="CDD" id="cd03591">
    <property type="entry name" value="CLECT_collectin_like"/>
    <property type="match status" value="1"/>
</dbReference>
<evidence type="ECO:0000256" key="10">
    <source>
        <dbReference type="ARBA" id="ARBA00038195"/>
    </source>
</evidence>
<evidence type="ECO:0000256" key="3">
    <source>
        <dbReference type="ARBA" id="ARBA00022729"/>
    </source>
</evidence>
<dbReference type="GO" id="GO:1903028">
    <property type="term" value="P:positive regulation of opsonization"/>
    <property type="evidence" value="ECO:0007669"/>
    <property type="project" value="Ensembl"/>
</dbReference>
<dbReference type="GO" id="GO:0001503">
    <property type="term" value="P:ossification"/>
    <property type="evidence" value="ECO:0007669"/>
    <property type="project" value="TreeGrafter"/>
</dbReference>
<reference evidence="14" key="2">
    <citation type="submission" date="2025-09" db="UniProtKB">
        <authorList>
            <consortium name="Ensembl"/>
        </authorList>
    </citation>
    <scope>IDENTIFICATION</scope>
</reference>
<dbReference type="GO" id="GO:0005581">
    <property type="term" value="C:collagen trimer"/>
    <property type="evidence" value="ECO:0007669"/>
    <property type="project" value="UniProtKB-KW"/>
</dbReference>
<keyword evidence="4" id="KW-0430">Lectin</keyword>
<dbReference type="FunFam" id="3.10.100.10:FF:000005">
    <property type="entry name" value="collectin-11 isoform X1"/>
    <property type="match status" value="1"/>
</dbReference>
<keyword evidence="5" id="KW-0106">Calcium</keyword>
<feature type="compositionally biased region" description="Basic and acidic residues" evidence="11">
    <location>
        <begin position="49"/>
        <end position="63"/>
    </location>
</feature>
<sequence>MSAKEHNQLWNRGTLVLLFIFQMQIFGFDVDNRPATDVCSTHTILPGPKGDEGEKGDQGEVGKHGKVGPKGPQGNKGVVGDIGEQGMMGKIGPIGRKGDRGLRGPSGVSGGKGKAGTVCDCGRYRKFVGQLDINVARLKTSMKFVKSVLTGIRETEEKFYYIVQEEKSYKEALTHCRIRGGILAMPKDEEVNALIADYISKSGFFRVFIGVSDTEKEGQFVYADHTPLQNYSNWKEGEPKDAFGHEDCVEMLSTGQWNDTECHLTMYFVCEFSKKKK</sequence>
<dbReference type="InterPro" id="IPR033990">
    <property type="entry name" value="Collectin_CTLD"/>
</dbReference>
<dbReference type="PANTHER" id="PTHR22799:SF1">
    <property type="entry name" value="C-TYPE LECTIN DOMAIN FAMILY 11 MEMBER A"/>
    <property type="match status" value="1"/>
</dbReference>
<dbReference type="Ensembl" id="ENSSPUT00000010190.1">
    <property type="protein sequence ID" value="ENSSPUP00000009551.1"/>
    <property type="gene ID" value="ENSSPUG00000007412.1"/>
</dbReference>
<dbReference type="SUPFAM" id="SSF56436">
    <property type="entry name" value="C-type lectin-like"/>
    <property type="match status" value="1"/>
</dbReference>
<organism evidence="14 15">
    <name type="scientific">Sphenodon punctatus</name>
    <name type="common">Tuatara</name>
    <name type="synonym">Hatteria punctata</name>
    <dbReference type="NCBI Taxonomy" id="8508"/>
    <lineage>
        <taxon>Eukaryota</taxon>
        <taxon>Metazoa</taxon>
        <taxon>Chordata</taxon>
        <taxon>Craniata</taxon>
        <taxon>Vertebrata</taxon>
        <taxon>Euteleostomi</taxon>
        <taxon>Lepidosauria</taxon>
        <taxon>Sphenodontia</taxon>
        <taxon>Sphenodontidae</taxon>
        <taxon>Sphenodon</taxon>
    </lineage>
</organism>
<feature type="domain" description="C-type lectin" evidence="13">
    <location>
        <begin position="155"/>
        <end position="271"/>
    </location>
</feature>
<dbReference type="GO" id="GO:0005615">
    <property type="term" value="C:extracellular space"/>
    <property type="evidence" value="ECO:0007669"/>
    <property type="project" value="Ensembl"/>
</dbReference>
<dbReference type="GO" id="GO:0008083">
    <property type="term" value="F:growth factor activity"/>
    <property type="evidence" value="ECO:0007669"/>
    <property type="project" value="TreeGrafter"/>
</dbReference>
<comment type="similarity">
    <text evidence="10">Belongs to the COLEC10/COLEC11 family.</text>
</comment>
<feature type="signal peptide" evidence="12">
    <location>
        <begin position="1"/>
        <end position="27"/>
    </location>
</feature>
<proteinExistence type="inferred from homology"/>
<evidence type="ECO:0000256" key="1">
    <source>
        <dbReference type="ARBA" id="ARBA00004613"/>
    </source>
</evidence>
<dbReference type="InterPro" id="IPR016186">
    <property type="entry name" value="C-type_lectin-like/link_sf"/>
</dbReference>
<keyword evidence="9" id="KW-0325">Glycoprotein</keyword>
<evidence type="ECO:0000259" key="13">
    <source>
        <dbReference type="PROSITE" id="PS50041"/>
    </source>
</evidence>
<evidence type="ECO:0000256" key="6">
    <source>
        <dbReference type="ARBA" id="ARBA00023035"/>
    </source>
</evidence>
<dbReference type="PROSITE" id="PS00615">
    <property type="entry name" value="C_TYPE_LECTIN_1"/>
    <property type="match status" value="1"/>
</dbReference>
<dbReference type="GO" id="GO:1904888">
    <property type="term" value="P:cranial skeletal system development"/>
    <property type="evidence" value="ECO:0007669"/>
    <property type="project" value="Ensembl"/>
</dbReference>
<dbReference type="InterPro" id="IPR008160">
    <property type="entry name" value="Collagen"/>
</dbReference>
<keyword evidence="3 12" id="KW-0732">Signal</keyword>
<evidence type="ECO:0000313" key="15">
    <source>
        <dbReference type="Proteomes" id="UP000694392"/>
    </source>
</evidence>
<dbReference type="PROSITE" id="PS50041">
    <property type="entry name" value="C_TYPE_LECTIN_2"/>
    <property type="match status" value="1"/>
</dbReference>
<dbReference type="GO" id="GO:0005537">
    <property type="term" value="F:D-mannose binding"/>
    <property type="evidence" value="ECO:0007669"/>
    <property type="project" value="UniProtKB-KW"/>
</dbReference>
<dbReference type="PANTHER" id="PTHR22799">
    <property type="entry name" value="TETRANECTIN-RELATED"/>
    <property type="match status" value="1"/>
</dbReference>
<dbReference type="SMART" id="SM00034">
    <property type="entry name" value="CLECT"/>
    <property type="match status" value="1"/>
</dbReference>
<evidence type="ECO:0000256" key="12">
    <source>
        <dbReference type="SAM" id="SignalP"/>
    </source>
</evidence>
<evidence type="ECO:0000256" key="8">
    <source>
        <dbReference type="ARBA" id="ARBA00023157"/>
    </source>
</evidence>
<feature type="region of interest" description="Disordered" evidence="11">
    <location>
        <begin position="41"/>
        <end position="109"/>
    </location>
</feature>
<evidence type="ECO:0000256" key="7">
    <source>
        <dbReference type="ARBA" id="ARBA00023119"/>
    </source>
</evidence>
<name>A0A8D0GQ53_SPHPU</name>
<gene>
    <name evidence="14" type="primary">COLEC10</name>
</gene>
<dbReference type="InterPro" id="IPR016187">
    <property type="entry name" value="CTDL_fold"/>
</dbReference>
<dbReference type="Pfam" id="PF01391">
    <property type="entry name" value="Collagen"/>
    <property type="match status" value="1"/>
</dbReference>
<dbReference type="GO" id="GO:0042056">
    <property type="term" value="F:chemoattractant activity"/>
    <property type="evidence" value="ECO:0007669"/>
    <property type="project" value="Ensembl"/>
</dbReference>
<dbReference type="OMA" id="FICEFLK"/>
<dbReference type="GO" id="GO:0001867">
    <property type="term" value="P:complement activation, lectin pathway"/>
    <property type="evidence" value="ECO:0007669"/>
    <property type="project" value="Ensembl"/>
</dbReference>
<dbReference type="InterPro" id="IPR018378">
    <property type="entry name" value="C-type_lectin_CS"/>
</dbReference>
<dbReference type="Gene3D" id="3.10.100.10">
    <property type="entry name" value="Mannose-Binding Protein A, subunit A"/>
    <property type="match status" value="1"/>
</dbReference>
<dbReference type="Pfam" id="PF00059">
    <property type="entry name" value="Lectin_C"/>
    <property type="match status" value="1"/>
</dbReference>
<feature type="chain" id="PRO_5034600941" evidence="12">
    <location>
        <begin position="28"/>
        <end position="277"/>
    </location>
</feature>
<dbReference type="GeneTree" id="ENSGT00940000159374"/>
<evidence type="ECO:0000256" key="2">
    <source>
        <dbReference type="ARBA" id="ARBA00022525"/>
    </source>
</evidence>
<evidence type="ECO:0000256" key="11">
    <source>
        <dbReference type="SAM" id="MobiDB-lite"/>
    </source>
</evidence>
<dbReference type="Proteomes" id="UP000694392">
    <property type="component" value="Unplaced"/>
</dbReference>
<evidence type="ECO:0000313" key="14">
    <source>
        <dbReference type="Ensembl" id="ENSSPUP00000009551.1"/>
    </source>
</evidence>
<dbReference type="AlphaFoldDB" id="A0A8D0GQ53"/>
<keyword evidence="7" id="KW-0176">Collagen</keyword>
<evidence type="ECO:0000256" key="4">
    <source>
        <dbReference type="ARBA" id="ARBA00022734"/>
    </source>
</evidence>
<keyword evidence="8" id="KW-1015">Disulfide bond</keyword>
<evidence type="ECO:0000256" key="9">
    <source>
        <dbReference type="ARBA" id="ARBA00023180"/>
    </source>
</evidence>
<dbReference type="GO" id="GO:0006508">
    <property type="term" value="P:proteolysis"/>
    <property type="evidence" value="ECO:0007669"/>
    <property type="project" value="Ensembl"/>
</dbReference>
<dbReference type="GO" id="GO:0005737">
    <property type="term" value="C:cytoplasm"/>
    <property type="evidence" value="ECO:0007669"/>
    <property type="project" value="Ensembl"/>
</dbReference>
<keyword evidence="15" id="KW-1185">Reference proteome</keyword>